<dbReference type="Proteomes" id="UP001247307">
    <property type="component" value="Unassembled WGS sequence"/>
</dbReference>
<dbReference type="InterPro" id="IPR015421">
    <property type="entry name" value="PyrdxlP-dep_Trfase_major"/>
</dbReference>
<protein>
    <submittedName>
        <fullName evidence="5">Histidinol-phosphate aminotransferase</fullName>
        <ecNumber evidence="5">2.6.1.9</ecNumber>
    </submittedName>
</protein>
<dbReference type="GO" id="GO:0030170">
    <property type="term" value="F:pyridoxal phosphate binding"/>
    <property type="evidence" value="ECO:0007669"/>
    <property type="project" value="InterPro"/>
</dbReference>
<dbReference type="InterPro" id="IPR024892">
    <property type="entry name" value="ArAT"/>
</dbReference>
<dbReference type="EMBL" id="JAVDUI010000001">
    <property type="protein sequence ID" value="MDR6892157.1"/>
    <property type="molecule type" value="Genomic_DNA"/>
</dbReference>
<proteinExistence type="predicted"/>
<dbReference type="AlphaFoldDB" id="A0AAE3YG47"/>
<keyword evidence="3" id="KW-0663">Pyridoxal phosphate</keyword>
<evidence type="ECO:0000313" key="5">
    <source>
        <dbReference type="EMBL" id="MDR6892157.1"/>
    </source>
</evidence>
<dbReference type="InterPro" id="IPR050106">
    <property type="entry name" value="HistidinolP_aminotransfase"/>
</dbReference>
<dbReference type="Pfam" id="PF00155">
    <property type="entry name" value="Aminotran_1_2"/>
    <property type="match status" value="1"/>
</dbReference>
<reference evidence="5" key="1">
    <citation type="submission" date="2023-07" db="EMBL/GenBank/DDBJ databases">
        <title>Sequencing the genomes of 1000 actinobacteria strains.</title>
        <authorList>
            <person name="Klenk H.-P."/>
        </authorList>
    </citation>
    <scope>NUCLEOTIDE SEQUENCE</scope>
    <source>
        <strain evidence="5">DSM 13988</strain>
    </source>
</reference>
<dbReference type="GO" id="GO:0004400">
    <property type="term" value="F:histidinol-phosphate transaminase activity"/>
    <property type="evidence" value="ECO:0007669"/>
    <property type="project" value="UniProtKB-EC"/>
</dbReference>
<evidence type="ECO:0000256" key="1">
    <source>
        <dbReference type="ARBA" id="ARBA00022576"/>
    </source>
</evidence>
<dbReference type="CDD" id="cd00609">
    <property type="entry name" value="AAT_like"/>
    <property type="match status" value="1"/>
</dbReference>
<evidence type="ECO:0000259" key="4">
    <source>
        <dbReference type="Pfam" id="PF00155"/>
    </source>
</evidence>
<evidence type="ECO:0000256" key="2">
    <source>
        <dbReference type="ARBA" id="ARBA00022679"/>
    </source>
</evidence>
<gene>
    <name evidence="5" type="ORF">J2S35_001097</name>
</gene>
<name>A0AAE3YG47_9MICC</name>
<dbReference type="PANTHER" id="PTHR43643:SF3">
    <property type="entry name" value="HISTIDINOL-PHOSPHATE AMINOTRANSFERASE"/>
    <property type="match status" value="1"/>
</dbReference>
<keyword evidence="6" id="KW-1185">Reference proteome</keyword>
<evidence type="ECO:0000313" key="6">
    <source>
        <dbReference type="Proteomes" id="UP001247307"/>
    </source>
</evidence>
<organism evidence="5 6">
    <name type="scientific">Falsarthrobacter nasiphocae</name>
    <dbReference type="NCBI Taxonomy" id="189863"/>
    <lineage>
        <taxon>Bacteria</taxon>
        <taxon>Bacillati</taxon>
        <taxon>Actinomycetota</taxon>
        <taxon>Actinomycetes</taxon>
        <taxon>Micrococcales</taxon>
        <taxon>Micrococcaceae</taxon>
        <taxon>Falsarthrobacter</taxon>
    </lineage>
</organism>
<keyword evidence="2 5" id="KW-0808">Transferase</keyword>
<comment type="caution">
    <text evidence="5">The sequence shown here is derived from an EMBL/GenBank/DDBJ whole genome shotgun (WGS) entry which is preliminary data.</text>
</comment>
<dbReference type="NCBIfam" id="NF002878">
    <property type="entry name" value="PRK03321.1"/>
    <property type="match status" value="1"/>
</dbReference>
<keyword evidence="1 5" id="KW-0032">Aminotransferase</keyword>
<feature type="domain" description="Aminotransferase class I/classII large" evidence="4">
    <location>
        <begin position="36"/>
        <end position="339"/>
    </location>
</feature>
<sequence length="374" mass="39476">MTHNNRPVHPRSAIGRLPVYRAGKSPAPVDGLTSYKLSSNENPFPPLPVVLEAIQAESAVNRYPDPATTRLRGAIGAALGVDPEDVVTAAGSLGALSQVLAAFAGQEPEGDADEVVFSWRSFEAYPICVTLAGATPVPVANAADGSHDFDALAAAVTPATRVILLCSPNNPTGPAMTHEQVEAFLARVPEDVVVVLDEAYIEFVRLEGAVDGVRLYQEHPNVVVLRTFSKAHGLAGLRVGYSLQGSALRGYVRAAATTFAVTSMAEAAASTSLEHMEDVLARVDELVEERQRVVAGLKELGWVVPETHANFVWLDYSGGEGDAAEFAAAAEARALSVRAFAGEGVRVSIGEAEANTRFLELCAEYPRAPHGSQA</sequence>
<dbReference type="InterPro" id="IPR015424">
    <property type="entry name" value="PyrdxlP-dep_Trfase"/>
</dbReference>
<dbReference type="SUPFAM" id="SSF53383">
    <property type="entry name" value="PLP-dependent transferases"/>
    <property type="match status" value="1"/>
</dbReference>
<dbReference type="InterPro" id="IPR004839">
    <property type="entry name" value="Aminotransferase_I/II_large"/>
</dbReference>
<dbReference type="Gene3D" id="3.40.640.10">
    <property type="entry name" value="Type I PLP-dependent aspartate aminotransferase-like (Major domain)"/>
    <property type="match status" value="1"/>
</dbReference>
<dbReference type="PANTHER" id="PTHR43643">
    <property type="entry name" value="HISTIDINOL-PHOSPHATE AMINOTRANSFERASE 2"/>
    <property type="match status" value="1"/>
</dbReference>
<dbReference type="RefSeq" id="WP_309850764.1">
    <property type="nucleotide sequence ID" value="NZ_BAAAIU010000005.1"/>
</dbReference>
<dbReference type="EC" id="2.6.1.9" evidence="5"/>
<dbReference type="InterPro" id="IPR015422">
    <property type="entry name" value="PyrdxlP-dep_Trfase_small"/>
</dbReference>
<dbReference type="Gene3D" id="3.90.1150.10">
    <property type="entry name" value="Aspartate Aminotransferase, domain 1"/>
    <property type="match status" value="1"/>
</dbReference>
<accession>A0AAE3YG47</accession>
<evidence type="ECO:0000256" key="3">
    <source>
        <dbReference type="ARBA" id="ARBA00022898"/>
    </source>
</evidence>